<feature type="transmembrane region" description="Helical" evidence="7">
    <location>
        <begin position="426"/>
        <end position="445"/>
    </location>
</feature>
<comment type="caution">
    <text evidence="9">The sequence shown here is derived from an EMBL/GenBank/DDBJ whole genome shotgun (WGS) entry which is preliminary data.</text>
</comment>
<feature type="compositionally biased region" description="Basic and acidic residues" evidence="6">
    <location>
        <begin position="83"/>
        <end position="106"/>
    </location>
</feature>
<feature type="transmembrane region" description="Helical" evidence="7">
    <location>
        <begin position="229"/>
        <end position="247"/>
    </location>
</feature>
<evidence type="ECO:0000256" key="3">
    <source>
        <dbReference type="ARBA" id="ARBA00022692"/>
    </source>
</evidence>
<feature type="region of interest" description="Disordered" evidence="6">
    <location>
        <begin position="1"/>
        <end position="32"/>
    </location>
</feature>
<gene>
    <name evidence="9" type="ORF">BCR37DRAFT_387254</name>
</gene>
<dbReference type="RefSeq" id="XP_040725428.1">
    <property type="nucleotide sequence ID" value="XM_040870524.1"/>
</dbReference>
<keyword evidence="5 7" id="KW-0472">Membrane</keyword>
<dbReference type="GO" id="GO:0015244">
    <property type="term" value="F:fluconazole transmembrane transporter activity"/>
    <property type="evidence" value="ECO:0007669"/>
    <property type="project" value="TreeGrafter"/>
</dbReference>
<keyword evidence="3 7" id="KW-0812">Transmembrane</keyword>
<dbReference type="GeneID" id="63787123"/>
<feature type="transmembrane region" description="Helical" evidence="7">
    <location>
        <begin position="532"/>
        <end position="559"/>
    </location>
</feature>
<accession>A0A1Y2FG10</accession>
<feature type="transmembrane region" description="Helical" evidence="7">
    <location>
        <begin position="359"/>
        <end position="379"/>
    </location>
</feature>
<dbReference type="GO" id="GO:1903711">
    <property type="term" value="P:spermidine transmembrane transport"/>
    <property type="evidence" value="ECO:0007669"/>
    <property type="project" value="UniProtKB-ARBA"/>
</dbReference>
<keyword evidence="10" id="KW-1185">Reference proteome</keyword>
<feature type="transmembrane region" description="Helical" evidence="7">
    <location>
        <begin position="604"/>
        <end position="623"/>
    </location>
</feature>
<evidence type="ECO:0000259" key="8">
    <source>
        <dbReference type="PROSITE" id="PS50850"/>
    </source>
</evidence>
<dbReference type="InterPro" id="IPR036259">
    <property type="entry name" value="MFS_trans_sf"/>
</dbReference>
<dbReference type="OMA" id="AYLATCY"/>
<reference evidence="9 10" key="1">
    <citation type="submission" date="2016-07" db="EMBL/GenBank/DDBJ databases">
        <title>Pervasive Adenine N6-methylation of Active Genes in Fungi.</title>
        <authorList>
            <consortium name="DOE Joint Genome Institute"/>
            <person name="Mondo S.J."/>
            <person name="Dannebaum R.O."/>
            <person name="Kuo R.C."/>
            <person name="Labutti K."/>
            <person name="Haridas S."/>
            <person name="Kuo A."/>
            <person name="Salamov A."/>
            <person name="Ahrendt S.R."/>
            <person name="Lipzen A."/>
            <person name="Sullivan W."/>
            <person name="Andreopoulos W.B."/>
            <person name="Clum A."/>
            <person name="Lindquist E."/>
            <person name="Daum C."/>
            <person name="Ramamoorthy G.K."/>
            <person name="Gryganskyi A."/>
            <person name="Culley D."/>
            <person name="Magnuson J.K."/>
            <person name="James T.Y."/>
            <person name="O'Malley M.A."/>
            <person name="Stajich J.E."/>
            <person name="Spatafora J.W."/>
            <person name="Visel A."/>
            <person name="Grigoriev I.V."/>
        </authorList>
    </citation>
    <scope>NUCLEOTIDE SEQUENCE [LARGE SCALE GENOMIC DNA]</scope>
    <source>
        <strain evidence="9 10">12-1054</strain>
    </source>
</reference>
<keyword evidence="4 7" id="KW-1133">Transmembrane helix</keyword>
<evidence type="ECO:0000256" key="2">
    <source>
        <dbReference type="ARBA" id="ARBA00022448"/>
    </source>
</evidence>
<feature type="transmembrane region" description="Helical" evidence="7">
    <location>
        <begin position="259"/>
        <end position="278"/>
    </location>
</feature>
<dbReference type="PROSITE" id="PS50850">
    <property type="entry name" value="MFS"/>
    <property type="match status" value="1"/>
</dbReference>
<keyword evidence="2" id="KW-0813">Transport</keyword>
<name>A0A1Y2FG10_PROLT</name>
<feature type="transmembrane region" description="Helical" evidence="7">
    <location>
        <begin position="465"/>
        <end position="486"/>
    </location>
</feature>
<dbReference type="AlphaFoldDB" id="A0A1Y2FG10"/>
<evidence type="ECO:0000256" key="4">
    <source>
        <dbReference type="ARBA" id="ARBA00022989"/>
    </source>
</evidence>
<sequence>MASDSRSSTEEKPGRKINTKESAPSDGHGGAILRDSAFGMIARNIGLRKLFPYNDERPEKHEYYKHAYAQDRHEKMKHDVIERNQEEEQSWRRENPQDAATEDRRVAQGLRTRSSSAEDAATLADEAPLAQDRIKPGAELTDADDTSSHGPLEHRPAHHDTERGKDVNLVTFEENDPENPLNWSTGKKSFVTAMLCLLTISIYMGSAIYSPGVKSVMSDFTVNSAVGVLPLSSFVLGYGLGPVLWAPMSEVPVIGRNPVYIGTLIVFVALQVPTALAPNIGSLIVTRFLGGFFGSPVLATGGASIGDMFMPKYRATPIAIFGAAAVCGPSLGPMIGGFIVDWGTSWRWTIWELLWLSGFGLAVLFFFLPETSGDCILLWKAKRLRKLTGNNNLQSEGEIKQKQMTFSQVASMSLLQPITLTVRDPMVFLLGLYISIVYGILYIFLESFPIVYGEMYGFNNGEVGLTFLGLFVGAVLAIIGYEIYVVKKLHKEFDNSPDGTIEPERRLVVAMVGCFGPPICLFWFAWTANPRFHWAISVASTVFYGAGTILLFQAILNFINDYGGKRAASLLAGNDMMRSSFACGFPVFAGAMMRNLGIGRANTVLGGLSVAMIPLPFLFFKFGKRLRRQ</sequence>
<dbReference type="Pfam" id="PF07690">
    <property type="entry name" value="MFS_1"/>
    <property type="match status" value="1"/>
</dbReference>
<organism evidence="9 10">
    <name type="scientific">Protomyces lactucae-debilis</name>
    <dbReference type="NCBI Taxonomy" id="2754530"/>
    <lineage>
        <taxon>Eukaryota</taxon>
        <taxon>Fungi</taxon>
        <taxon>Dikarya</taxon>
        <taxon>Ascomycota</taxon>
        <taxon>Taphrinomycotina</taxon>
        <taxon>Taphrinomycetes</taxon>
        <taxon>Taphrinales</taxon>
        <taxon>Protomycetaceae</taxon>
        <taxon>Protomyces</taxon>
    </lineage>
</organism>
<dbReference type="CDD" id="cd17323">
    <property type="entry name" value="MFS_Tpo1_MDR_like"/>
    <property type="match status" value="1"/>
</dbReference>
<dbReference type="FunFam" id="1.20.1250.20:FF:000011">
    <property type="entry name" value="MFS multidrug transporter, putative"/>
    <property type="match status" value="1"/>
</dbReference>
<evidence type="ECO:0000256" key="1">
    <source>
        <dbReference type="ARBA" id="ARBA00004141"/>
    </source>
</evidence>
<dbReference type="PANTHER" id="PTHR23502:SF23">
    <property type="entry name" value="FLUCONAZOLE RESISTANCE PROTEIN 1"/>
    <property type="match status" value="1"/>
</dbReference>
<evidence type="ECO:0000256" key="7">
    <source>
        <dbReference type="SAM" id="Phobius"/>
    </source>
</evidence>
<feature type="domain" description="Major facilitator superfamily (MFS) profile" evidence="8">
    <location>
        <begin position="191"/>
        <end position="629"/>
    </location>
</feature>
<feature type="compositionally biased region" description="Basic and acidic residues" evidence="6">
    <location>
        <begin position="151"/>
        <end position="165"/>
    </location>
</feature>
<evidence type="ECO:0000256" key="6">
    <source>
        <dbReference type="SAM" id="MobiDB-lite"/>
    </source>
</evidence>
<proteinExistence type="predicted"/>
<feature type="transmembrane region" description="Helical" evidence="7">
    <location>
        <begin position="507"/>
        <end position="526"/>
    </location>
</feature>
<feature type="transmembrane region" description="Helical" evidence="7">
    <location>
        <begin position="318"/>
        <end position="339"/>
    </location>
</feature>
<evidence type="ECO:0000256" key="5">
    <source>
        <dbReference type="ARBA" id="ARBA00023136"/>
    </source>
</evidence>
<dbReference type="InterPro" id="IPR011701">
    <property type="entry name" value="MFS"/>
</dbReference>
<dbReference type="OrthoDB" id="3357846at2759"/>
<dbReference type="InterPro" id="IPR020846">
    <property type="entry name" value="MFS_dom"/>
</dbReference>
<dbReference type="GO" id="GO:1990961">
    <property type="term" value="P:xenobiotic detoxification by transmembrane export across the plasma membrane"/>
    <property type="evidence" value="ECO:0007669"/>
    <property type="project" value="TreeGrafter"/>
</dbReference>
<evidence type="ECO:0000313" key="10">
    <source>
        <dbReference type="Proteomes" id="UP000193685"/>
    </source>
</evidence>
<feature type="region of interest" description="Disordered" evidence="6">
    <location>
        <begin position="83"/>
        <end position="165"/>
    </location>
</feature>
<protein>
    <submittedName>
        <fullName evidence="9">Major facilitator superfamily domain-containing protein</fullName>
    </submittedName>
</protein>
<dbReference type="GO" id="GO:1903710">
    <property type="term" value="P:spermine transmembrane transport"/>
    <property type="evidence" value="ECO:0007669"/>
    <property type="project" value="UniProtKB-ARBA"/>
</dbReference>
<comment type="subcellular location">
    <subcellularLocation>
        <location evidence="1">Membrane</location>
        <topology evidence="1">Multi-pass membrane protein</topology>
    </subcellularLocation>
</comment>
<feature type="transmembrane region" description="Helical" evidence="7">
    <location>
        <begin position="190"/>
        <end position="209"/>
    </location>
</feature>
<dbReference type="Gene3D" id="1.20.1250.20">
    <property type="entry name" value="MFS general substrate transporter like domains"/>
    <property type="match status" value="1"/>
</dbReference>
<dbReference type="PANTHER" id="PTHR23502">
    <property type="entry name" value="MAJOR FACILITATOR SUPERFAMILY"/>
    <property type="match status" value="1"/>
</dbReference>
<evidence type="ECO:0000313" key="9">
    <source>
        <dbReference type="EMBL" id="ORY82557.1"/>
    </source>
</evidence>
<dbReference type="GO" id="GO:0005886">
    <property type="term" value="C:plasma membrane"/>
    <property type="evidence" value="ECO:0007669"/>
    <property type="project" value="TreeGrafter"/>
</dbReference>
<dbReference type="SUPFAM" id="SSF103473">
    <property type="entry name" value="MFS general substrate transporter"/>
    <property type="match status" value="1"/>
</dbReference>
<feature type="transmembrane region" description="Helical" evidence="7">
    <location>
        <begin position="580"/>
        <end position="598"/>
    </location>
</feature>
<feature type="transmembrane region" description="Helical" evidence="7">
    <location>
        <begin position="284"/>
        <end position="306"/>
    </location>
</feature>
<dbReference type="EMBL" id="MCFI01000009">
    <property type="protein sequence ID" value="ORY82557.1"/>
    <property type="molecule type" value="Genomic_DNA"/>
</dbReference>
<dbReference type="STRING" id="56484.A0A1Y2FG10"/>
<dbReference type="Proteomes" id="UP000193685">
    <property type="component" value="Unassembled WGS sequence"/>
</dbReference>